<dbReference type="GO" id="GO:0008233">
    <property type="term" value="F:peptidase activity"/>
    <property type="evidence" value="ECO:0007669"/>
    <property type="project" value="UniProtKB-KW"/>
</dbReference>
<dbReference type="Proteomes" id="UP000004358">
    <property type="component" value="Unassembled WGS sequence"/>
</dbReference>
<evidence type="ECO:0000256" key="1">
    <source>
        <dbReference type="ARBA" id="ARBA00008136"/>
    </source>
</evidence>
<comment type="similarity">
    <text evidence="1 8">Belongs to the SOS response-associated peptidase family.</text>
</comment>
<dbReference type="PANTHER" id="PTHR13604:SF0">
    <property type="entry name" value="ABASIC SITE PROCESSING PROTEIN HMCES"/>
    <property type="match status" value="1"/>
</dbReference>
<dbReference type="EMBL" id="AANZ01000004">
    <property type="protein sequence ID" value="EAQ81734.1"/>
    <property type="molecule type" value="Genomic_DNA"/>
</dbReference>
<dbReference type="Pfam" id="PF02586">
    <property type="entry name" value="SRAP"/>
    <property type="match status" value="1"/>
</dbReference>
<dbReference type="eggNOG" id="COG2135">
    <property type="taxonomic scope" value="Bacteria"/>
</dbReference>
<name>A3ZPQ6_9BACT</name>
<proteinExistence type="inferred from homology"/>
<evidence type="ECO:0000256" key="6">
    <source>
        <dbReference type="ARBA" id="ARBA00023125"/>
    </source>
</evidence>
<evidence type="ECO:0000256" key="2">
    <source>
        <dbReference type="ARBA" id="ARBA00022670"/>
    </source>
</evidence>
<evidence type="ECO:0000256" key="3">
    <source>
        <dbReference type="ARBA" id="ARBA00022763"/>
    </source>
</evidence>
<sequence>MCGRYTLRTQLNQVLQQFAAESSSATWEPRYNIAPTQHAPVVLIEEERRVLQTMRWGLIPSWAKEASLGAKMINARGETVAEKPAFRAAFKRRRCLIPADGYYEWRRSGAKKQPYYFHQPDDQPFAMAGLWEEWTGEIKGETHPWRSFTIITTESNDQTGKIHDRMPAILTEEDWDLWLDPEFADKPRLQKMLHPLADEEYFEIDQVSTRVNSPKNDSAECVQVEEG</sequence>
<dbReference type="HOGENOM" id="CLU_035990_6_2_0"/>
<dbReference type="AlphaFoldDB" id="A3ZPQ6"/>
<dbReference type="SUPFAM" id="SSF143081">
    <property type="entry name" value="BB1717-like"/>
    <property type="match status" value="1"/>
</dbReference>
<evidence type="ECO:0000256" key="5">
    <source>
        <dbReference type="ARBA" id="ARBA00023124"/>
    </source>
</evidence>
<keyword evidence="5" id="KW-0190">Covalent protein-DNA linkage</keyword>
<dbReference type="PANTHER" id="PTHR13604">
    <property type="entry name" value="DC12-RELATED"/>
    <property type="match status" value="1"/>
</dbReference>
<protein>
    <recommendedName>
        <fullName evidence="8">Abasic site processing protein</fullName>
        <ecNumber evidence="8">3.4.-.-</ecNumber>
    </recommendedName>
</protein>
<evidence type="ECO:0000256" key="4">
    <source>
        <dbReference type="ARBA" id="ARBA00022801"/>
    </source>
</evidence>
<evidence type="ECO:0000256" key="7">
    <source>
        <dbReference type="ARBA" id="ARBA00023239"/>
    </source>
</evidence>
<evidence type="ECO:0000256" key="9">
    <source>
        <dbReference type="SAM" id="MobiDB-lite"/>
    </source>
</evidence>
<dbReference type="InterPro" id="IPR003738">
    <property type="entry name" value="SRAP"/>
</dbReference>
<accession>A3ZPQ6</accession>
<dbReference type="GO" id="GO:0106300">
    <property type="term" value="P:protein-DNA covalent cross-linking repair"/>
    <property type="evidence" value="ECO:0007669"/>
    <property type="project" value="InterPro"/>
</dbReference>
<dbReference type="Gene3D" id="3.90.1680.10">
    <property type="entry name" value="SOS response associated peptidase-like"/>
    <property type="match status" value="1"/>
</dbReference>
<keyword evidence="2 8" id="KW-0645">Protease</keyword>
<dbReference type="GO" id="GO:0003697">
    <property type="term" value="F:single-stranded DNA binding"/>
    <property type="evidence" value="ECO:0007669"/>
    <property type="project" value="InterPro"/>
</dbReference>
<dbReference type="EC" id="3.4.-.-" evidence="8"/>
<dbReference type="InterPro" id="IPR036590">
    <property type="entry name" value="SRAP-like"/>
</dbReference>
<dbReference type="GO" id="GO:0016829">
    <property type="term" value="F:lyase activity"/>
    <property type="evidence" value="ECO:0007669"/>
    <property type="project" value="UniProtKB-KW"/>
</dbReference>
<keyword evidence="7" id="KW-0456">Lyase</keyword>
<reference evidence="10 11" key="1">
    <citation type="submission" date="2006-02" db="EMBL/GenBank/DDBJ databases">
        <authorList>
            <person name="Amann R."/>
            <person name="Ferriera S."/>
            <person name="Johnson J."/>
            <person name="Kravitz S."/>
            <person name="Halpern A."/>
            <person name="Remington K."/>
            <person name="Beeson K."/>
            <person name="Tran B."/>
            <person name="Rogers Y.-H."/>
            <person name="Friedman R."/>
            <person name="Venter J.C."/>
        </authorList>
    </citation>
    <scope>NUCLEOTIDE SEQUENCE [LARGE SCALE GENOMIC DNA]</scope>
    <source>
        <strain evidence="10 11">DSM 3645</strain>
    </source>
</reference>
<dbReference type="RefSeq" id="WP_002653726.1">
    <property type="nucleotide sequence ID" value="NZ_CH672376.1"/>
</dbReference>
<evidence type="ECO:0000256" key="8">
    <source>
        <dbReference type="RuleBase" id="RU364100"/>
    </source>
</evidence>
<keyword evidence="6" id="KW-0238">DNA-binding</keyword>
<dbReference type="GO" id="GO:0006508">
    <property type="term" value="P:proteolysis"/>
    <property type="evidence" value="ECO:0007669"/>
    <property type="project" value="UniProtKB-KW"/>
</dbReference>
<feature type="region of interest" description="Disordered" evidence="9">
    <location>
        <begin position="208"/>
        <end position="227"/>
    </location>
</feature>
<gene>
    <name evidence="10" type="ORF">DSM3645_29172</name>
</gene>
<comment type="caution">
    <text evidence="10">The sequence shown here is derived from an EMBL/GenBank/DDBJ whole genome shotgun (WGS) entry which is preliminary data.</text>
</comment>
<evidence type="ECO:0000313" key="11">
    <source>
        <dbReference type="Proteomes" id="UP000004358"/>
    </source>
</evidence>
<evidence type="ECO:0000313" key="10">
    <source>
        <dbReference type="EMBL" id="EAQ81734.1"/>
    </source>
</evidence>
<dbReference type="OrthoDB" id="9782620at2"/>
<dbReference type="STRING" id="314230.DSM3645_29172"/>
<organism evidence="10 11">
    <name type="scientific">Blastopirellula marina DSM 3645</name>
    <dbReference type="NCBI Taxonomy" id="314230"/>
    <lineage>
        <taxon>Bacteria</taxon>
        <taxon>Pseudomonadati</taxon>
        <taxon>Planctomycetota</taxon>
        <taxon>Planctomycetia</taxon>
        <taxon>Pirellulales</taxon>
        <taxon>Pirellulaceae</taxon>
        <taxon>Blastopirellula</taxon>
    </lineage>
</organism>
<keyword evidence="4 8" id="KW-0378">Hydrolase</keyword>
<keyword evidence="3" id="KW-0227">DNA damage</keyword>